<accession>A0A1W1HEI8</accession>
<evidence type="ECO:0000313" key="2">
    <source>
        <dbReference type="EMBL" id="SLM30909.1"/>
    </source>
</evidence>
<name>A0A1W1HEI8_9BACT</name>
<protein>
    <submittedName>
        <fullName evidence="2">Methionyl-tRNA formyltransferase-like protein</fullName>
    </submittedName>
</protein>
<proteinExistence type="predicted"/>
<evidence type="ECO:0000313" key="3">
    <source>
        <dbReference type="Proteomes" id="UP000191931"/>
    </source>
</evidence>
<organism evidence="2 3">
    <name type="scientific">Desulfamplus magnetovallimortis</name>
    <dbReference type="NCBI Taxonomy" id="1246637"/>
    <lineage>
        <taxon>Bacteria</taxon>
        <taxon>Pseudomonadati</taxon>
        <taxon>Thermodesulfobacteriota</taxon>
        <taxon>Desulfobacteria</taxon>
        <taxon>Desulfobacterales</taxon>
        <taxon>Desulfobacteraceae</taxon>
        <taxon>Desulfamplus</taxon>
    </lineage>
</organism>
<feature type="domain" description="Formyl transferase N-terminal" evidence="1">
    <location>
        <begin position="20"/>
        <end position="178"/>
    </location>
</feature>
<dbReference type="PANTHER" id="PTHR11138">
    <property type="entry name" value="METHIONYL-TRNA FORMYLTRANSFERASE"/>
    <property type="match status" value="1"/>
</dbReference>
<sequence>MKLNNVLFMAAFTTRSQSYAQAMKRSNLHPENVLLFGNVEGSLPGQLIDKIQKTKTHNSNSLFYPDFNEPLLQTCKYAKWNFEILSTNSIKDPIIQKQVEQIKPEMIIYSGYGSQIVPEKLINLGIPILHLHSGFIPDYKGSTTLYYSLLQDNECGVSAILLNSEIDSGPIIKRKKYPPPPQGIDLDHLYDAAIRADLLVEVLIKDYQNGNFNKVTHQSETAQSFYVIHPVLKHLAILKQKDKSLNIK</sequence>
<keyword evidence="2" id="KW-0808">Transferase</keyword>
<dbReference type="InterPro" id="IPR036477">
    <property type="entry name" value="Formyl_transf_N_sf"/>
</dbReference>
<dbReference type="GO" id="GO:0004479">
    <property type="term" value="F:methionyl-tRNA formyltransferase activity"/>
    <property type="evidence" value="ECO:0007669"/>
    <property type="project" value="TreeGrafter"/>
</dbReference>
<dbReference type="EMBL" id="FWEV01000171">
    <property type="protein sequence ID" value="SLM30909.1"/>
    <property type="molecule type" value="Genomic_DNA"/>
</dbReference>
<dbReference type="InterPro" id="IPR002376">
    <property type="entry name" value="Formyl_transf_N"/>
</dbReference>
<dbReference type="OrthoDB" id="467573at2"/>
<dbReference type="RefSeq" id="WP_080809544.1">
    <property type="nucleotide sequence ID" value="NZ_LT828568.1"/>
</dbReference>
<dbReference type="Proteomes" id="UP000191931">
    <property type="component" value="Unassembled WGS sequence"/>
</dbReference>
<dbReference type="Gene3D" id="3.40.50.170">
    <property type="entry name" value="Formyl transferase, N-terminal domain"/>
    <property type="match status" value="1"/>
</dbReference>
<evidence type="ECO:0000259" key="1">
    <source>
        <dbReference type="Pfam" id="PF00551"/>
    </source>
</evidence>
<dbReference type="PANTHER" id="PTHR11138:SF5">
    <property type="entry name" value="METHIONYL-TRNA FORMYLTRANSFERASE, MITOCHONDRIAL"/>
    <property type="match status" value="1"/>
</dbReference>
<dbReference type="Pfam" id="PF00551">
    <property type="entry name" value="Formyl_trans_N"/>
    <property type="match status" value="1"/>
</dbReference>
<keyword evidence="3" id="KW-1185">Reference proteome</keyword>
<dbReference type="AlphaFoldDB" id="A0A1W1HEI8"/>
<gene>
    <name evidence="2" type="ORF">MTBBW1_2520010</name>
</gene>
<dbReference type="STRING" id="1246637.MTBBW1_2520010"/>
<dbReference type="SUPFAM" id="SSF53328">
    <property type="entry name" value="Formyltransferase"/>
    <property type="match status" value="1"/>
</dbReference>
<reference evidence="2 3" key="1">
    <citation type="submission" date="2017-03" db="EMBL/GenBank/DDBJ databases">
        <authorList>
            <person name="Afonso C.L."/>
            <person name="Miller P.J."/>
            <person name="Scott M.A."/>
            <person name="Spackman E."/>
            <person name="Goraichik I."/>
            <person name="Dimitrov K.M."/>
            <person name="Suarez D.L."/>
            <person name="Swayne D.E."/>
        </authorList>
    </citation>
    <scope>NUCLEOTIDE SEQUENCE [LARGE SCALE GENOMIC DNA]</scope>
    <source>
        <strain evidence="2">PRJEB14757</strain>
    </source>
</reference>